<evidence type="ECO:0000256" key="2">
    <source>
        <dbReference type="ARBA" id="ARBA00022617"/>
    </source>
</evidence>
<organism evidence="7 8">
    <name type="scientific">Sphaerotilus uruguayifluvii</name>
    <dbReference type="NCBI Taxonomy" id="2735897"/>
    <lineage>
        <taxon>Bacteria</taxon>
        <taxon>Pseudomonadati</taxon>
        <taxon>Pseudomonadota</taxon>
        <taxon>Betaproteobacteria</taxon>
        <taxon>Burkholderiales</taxon>
        <taxon>Sphaerotilaceae</taxon>
        <taxon>Sphaerotilus</taxon>
    </lineage>
</organism>
<evidence type="ECO:0000256" key="1">
    <source>
        <dbReference type="ARBA" id="ARBA00022448"/>
    </source>
</evidence>
<keyword evidence="1" id="KW-0813">Transport</keyword>
<protein>
    <submittedName>
        <fullName evidence="7">Hemoglobin</fullName>
    </submittedName>
</protein>
<dbReference type="SUPFAM" id="SSF46458">
    <property type="entry name" value="Globin-like"/>
    <property type="match status" value="1"/>
</dbReference>
<dbReference type="CDD" id="cd14773">
    <property type="entry name" value="TrHb2_PhHbO-like_O"/>
    <property type="match status" value="1"/>
</dbReference>
<feature type="compositionally biased region" description="Low complexity" evidence="6">
    <location>
        <begin position="1"/>
        <end position="16"/>
    </location>
</feature>
<dbReference type="InterPro" id="IPR012292">
    <property type="entry name" value="Globin/Proto"/>
</dbReference>
<dbReference type="EMBL" id="JABSNM010000029">
    <property type="protein sequence ID" value="NRT58423.1"/>
    <property type="molecule type" value="Genomic_DNA"/>
</dbReference>
<feature type="region of interest" description="Disordered" evidence="6">
    <location>
        <begin position="1"/>
        <end position="23"/>
    </location>
</feature>
<gene>
    <name evidence="7" type="ORF">HNQ01_004191</name>
</gene>
<dbReference type="Pfam" id="PF01152">
    <property type="entry name" value="Bac_globin"/>
    <property type="match status" value="1"/>
</dbReference>
<comment type="caution">
    <text evidence="7">The sequence shown here is derived from an EMBL/GenBank/DDBJ whole genome shotgun (WGS) entry which is preliminary data.</text>
</comment>
<dbReference type="RefSeq" id="WP_173807437.1">
    <property type="nucleotide sequence ID" value="NZ_JABSNM010000029.1"/>
</dbReference>
<keyword evidence="2" id="KW-0349">Heme</keyword>
<sequence>MQPSPTNPTQAQQAPQAPAPNPHYLRLGGHDAVVRLVDAFYRAMDTREDARTIRAMHEPDLTATKRVLVDYLSEWMGGPKRYTPSRGAPMLRRRHHPFDIDEAARDAWMACMRQALAVACEDAALRADLDAAFWKVADFIRNTESGGQSRPHPGRPMEVAPHQVPPTHASAAAPDAGPRVD</sequence>
<keyword evidence="8" id="KW-1185">Reference proteome</keyword>
<dbReference type="PANTHER" id="PTHR47366:SF1">
    <property type="entry name" value="TWO-ON-TWO HEMOGLOBIN-3"/>
    <property type="match status" value="1"/>
</dbReference>
<reference evidence="7 8" key="1">
    <citation type="submission" date="2020-05" db="EMBL/GenBank/DDBJ databases">
        <title>Genomic Encyclopedia of Type Strains, Phase IV (KMG-V): Genome sequencing to study the core and pangenomes of soil and plant-associated prokaryotes.</title>
        <authorList>
            <person name="Whitman W."/>
        </authorList>
    </citation>
    <scope>NUCLEOTIDE SEQUENCE [LARGE SCALE GENOMIC DNA]</scope>
    <source>
        <strain evidence="7 8">C29</strain>
    </source>
</reference>
<dbReference type="Gene3D" id="1.10.490.10">
    <property type="entry name" value="Globins"/>
    <property type="match status" value="1"/>
</dbReference>
<evidence type="ECO:0000256" key="4">
    <source>
        <dbReference type="ARBA" id="ARBA00023004"/>
    </source>
</evidence>
<dbReference type="InterPro" id="IPR044203">
    <property type="entry name" value="GlbO/GLB3-like"/>
</dbReference>
<feature type="region of interest" description="Disordered" evidence="6">
    <location>
        <begin position="144"/>
        <end position="181"/>
    </location>
</feature>
<dbReference type="PANTHER" id="PTHR47366">
    <property type="entry name" value="TWO-ON-TWO HEMOGLOBIN-3"/>
    <property type="match status" value="1"/>
</dbReference>
<evidence type="ECO:0000256" key="5">
    <source>
        <dbReference type="ARBA" id="ARBA00034496"/>
    </source>
</evidence>
<dbReference type="Proteomes" id="UP001516061">
    <property type="component" value="Unassembled WGS sequence"/>
</dbReference>
<comment type="similarity">
    <text evidence="5">Belongs to the truncated hemoglobin family. Group II subfamily.</text>
</comment>
<accession>A0ABX2G7X5</accession>
<keyword evidence="4" id="KW-0408">Iron</keyword>
<dbReference type="InterPro" id="IPR009050">
    <property type="entry name" value="Globin-like_sf"/>
</dbReference>
<evidence type="ECO:0000313" key="7">
    <source>
        <dbReference type="EMBL" id="NRT58423.1"/>
    </source>
</evidence>
<name>A0ABX2G7X5_9BURK</name>
<proteinExistence type="inferred from homology"/>
<evidence type="ECO:0000313" key="8">
    <source>
        <dbReference type="Proteomes" id="UP001516061"/>
    </source>
</evidence>
<dbReference type="InterPro" id="IPR001486">
    <property type="entry name" value="Hemoglobin_trunc"/>
</dbReference>
<evidence type="ECO:0000256" key="3">
    <source>
        <dbReference type="ARBA" id="ARBA00022723"/>
    </source>
</evidence>
<evidence type="ECO:0000256" key="6">
    <source>
        <dbReference type="SAM" id="MobiDB-lite"/>
    </source>
</evidence>
<keyword evidence="3" id="KW-0479">Metal-binding</keyword>